<accession>A0A2W5SUE3</accession>
<keyword evidence="1" id="KW-0175">Coiled coil</keyword>
<protein>
    <submittedName>
        <fullName evidence="3">Uncharacterized protein</fullName>
    </submittedName>
</protein>
<evidence type="ECO:0000256" key="2">
    <source>
        <dbReference type="SAM" id="SignalP"/>
    </source>
</evidence>
<evidence type="ECO:0000313" key="4">
    <source>
        <dbReference type="Proteomes" id="UP000249061"/>
    </source>
</evidence>
<reference evidence="3 4" key="1">
    <citation type="submission" date="2017-08" db="EMBL/GenBank/DDBJ databases">
        <title>Infants hospitalized years apart are colonized by the same room-sourced microbial strains.</title>
        <authorList>
            <person name="Brooks B."/>
            <person name="Olm M.R."/>
            <person name="Firek B.A."/>
            <person name="Baker R."/>
            <person name="Thomas B.C."/>
            <person name="Morowitz M.J."/>
            <person name="Banfield J.F."/>
        </authorList>
    </citation>
    <scope>NUCLEOTIDE SEQUENCE [LARGE SCALE GENOMIC DNA]</scope>
    <source>
        <strain evidence="3">S2_003_000_R2_14</strain>
    </source>
</reference>
<gene>
    <name evidence="3" type="ORF">DI536_32655</name>
</gene>
<organism evidence="3 4">
    <name type="scientific">Archangium gephyra</name>
    <dbReference type="NCBI Taxonomy" id="48"/>
    <lineage>
        <taxon>Bacteria</taxon>
        <taxon>Pseudomonadati</taxon>
        <taxon>Myxococcota</taxon>
        <taxon>Myxococcia</taxon>
        <taxon>Myxococcales</taxon>
        <taxon>Cystobacterineae</taxon>
        <taxon>Archangiaceae</taxon>
        <taxon>Archangium</taxon>
    </lineage>
</organism>
<feature type="coiled-coil region" evidence="1">
    <location>
        <begin position="56"/>
        <end position="86"/>
    </location>
</feature>
<evidence type="ECO:0000313" key="3">
    <source>
        <dbReference type="EMBL" id="PZR05277.1"/>
    </source>
</evidence>
<comment type="caution">
    <text evidence="3">The sequence shown here is derived from an EMBL/GenBank/DDBJ whole genome shotgun (WGS) entry which is preliminary data.</text>
</comment>
<name>A0A2W5SUE3_9BACT</name>
<proteinExistence type="predicted"/>
<sequence>MNLLAKCLAVSMFVLSFPAFAEGPALTEAAASLRSAQAHFPQCKNGKLQAEFGGALKRLEASRRSLEKGRREIETARRSLETVRKRIEAGHDVKKERYAEVLATNYTAPMQSLVPLMKSYVAGINTYASVMERYATFCSQPGITTASARQFVSSLETEVAALDGDPLTGWCQWRG</sequence>
<feature type="signal peptide" evidence="2">
    <location>
        <begin position="1"/>
        <end position="21"/>
    </location>
</feature>
<dbReference type="AlphaFoldDB" id="A0A2W5SUE3"/>
<keyword evidence="2" id="KW-0732">Signal</keyword>
<feature type="chain" id="PRO_5015856650" evidence="2">
    <location>
        <begin position="22"/>
        <end position="175"/>
    </location>
</feature>
<evidence type="ECO:0000256" key="1">
    <source>
        <dbReference type="SAM" id="Coils"/>
    </source>
</evidence>
<dbReference type="Proteomes" id="UP000249061">
    <property type="component" value="Unassembled WGS sequence"/>
</dbReference>
<dbReference type="EMBL" id="QFQP01000046">
    <property type="protein sequence ID" value="PZR05277.1"/>
    <property type="molecule type" value="Genomic_DNA"/>
</dbReference>